<organism evidence="7 8">
    <name type="scientific">Candidatus Campbellbacteria bacterium CG22_combo_CG10-13_8_21_14_all_43_18</name>
    <dbReference type="NCBI Taxonomy" id="1974530"/>
    <lineage>
        <taxon>Bacteria</taxon>
        <taxon>Candidatus Campbelliibacteriota</taxon>
    </lineage>
</organism>
<keyword evidence="5" id="KW-0175">Coiled coil</keyword>
<dbReference type="EMBL" id="PCTS01000033">
    <property type="protein sequence ID" value="PIP86380.1"/>
    <property type="molecule type" value="Genomic_DNA"/>
</dbReference>
<dbReference type="GO" id="GO:0005886">
    <property type="term" value="C:plasma membrane"/>
    <property type="evidence" value="ECO:0007669"/>
    <property type="project" value="TreeGrafter"/>
</dbReference>
<proteinExistence type="inferred from homology"/>
<dbReference type="PANTHER" id="PTHR34138:SF1">
    <property type="entry name" value="CELL SHAPE-DETERMINING PROTEIN MREC"/>
    <property type="match status" value="1"/>
</dbReference>
<comment type="caution">
    <text evidence="7">The sequence shown here is derived from an EMBL/GenBank/DDBJ whole genome shotgun (WGS) entry which is preliminary data.</text>
</comment>
<reference evidence="7 8" key="1">
    <citation type="submission" date="2017-09" db="EMBL/GenBank/DDBJ databases">
        <title>Depth-based differentiation of microbial function through sediment-hosted aquifers and enrichment of novel symbionts in the deep terrestrial subsurface.</title>
        <authorList>
            <person name="Probst A.J."/>
            <person name="Ladd B."/>
            <person name="Jarett J.K."/>
            <person name="Geller-Mcgrath D.E."/>
            <person name="Sieber C.M."/>
            <person name="Emerson J.B."/>
            <person name="Anantharaman K."/>
            <person name="Thomas B.C."/>
            <person name="Malmstrom R."/>
            <person name="Stieglmeier M."/>
            <person name="Klingl A."/>
            <person name="Woyke T."/>
            <person name="Ryan C.M."/>
            <person name="Banfield J.F."/>
        </authorList>
    </citation>
    <scope>NUCLEOTIDE SEQUENCE [LARGE SCALE GENOMIC DNA]</scope>
    <source>
        <strain evidence="7">CG22_combo_CG10-13_8_21_14_all_43_18</strain>
    </source>
</reference>
<evidence type="ECO:0000256" key="3">
    <source>
        <dbReference type="ARBA" id="ARBA00022960"/>
    </source>
</evidence>
<evidence type="ECO:0000256" key="2">
    <source>
        <dbReference type="ARBA" id="ARBA00013855"/>
    </source>
</evidence>
<dbReference type="InterPro" id="IPR042175">
    <property type="entry name" value="Cell/Rod_MreC_2"/>
</dbReference>
<evidence type="ECO:0000313" key="8">
    <source>
        <dbReference type="Proteomes" id="UP000231276"/>
    </source>
</evidence>
<evidence type="ECO:0000256" key="4">
    <source>
        <dbReference type="ARBA" id="ARBA00032089"/>
    </source>
</evidence>
<dbReference type="GO" id="GO:0008360">
    <property type="term" value="P:regulation of cell shape"/>
    <property type="evidence" value="ECO:0007669"/>
    <property type="project" value="UniProtKB-KW"/>
</dbReference>
<dbReference type="Gene3D" id="2.40.10.340">
    <property type="entry name" value="Rod shape-determining protein MreC, domain 1"/>
    <property type="match status" value="1"/>
</dbReference>
<evidence type="ECO:0000313" key="7">
    <source>
        <dbReference type="EMBL" id="PIP86380.1"/>
    </source>
</evidence>
<protein>
    <recommendedName>
        <fullName evidence="2">Cell shape-determining protein MreC</fullName>
    </recommendedName>
    <alternativeName>
        <fullName evidence="4">Cell shape protein MreC</fullName>
    </alternativeName>
</protein>
<dbReference type="InterPro" id="IPR055342">
    <property type="entry name" value="MreC_beta-barrel_core"/>
</dbReference>
<gene>
    <name evidence="7" type="ORF">COW82_02370</name>
</gene>
<dbReference type="InterPro" id="IPR007221">
    <property type="entry name" value="MreC"/>
</dbReference>
<keyword evidence="3" id="KW-0133">Cell shape</keyword>
<dbReference type="AlphaFoldDB" id="A0A2H0DXR4"/>
<dbReference type="Gene3D" id="2.40.10.350">
    <property type="entry name" value="Rod shape-determining protein MreC, domain 2"/>
    <property type="match status" value="1"/>
</dbReference>
<evidence type="ECO:0000256" key="1">
    <source>
        <dbReference type="ARBA" id="ARBA00009369"/>
    </source>
</evidence>
<name>A0A2H0DXR4_9BACT</name>
<comment type="similarity">
    <text evidence="1">Belongs to the MreC family.</text>
</comment>
<sequence>MRICLSGMKKKYRQRNRSSFKKIPFILFGLLLLFILLSLLLPTLIPRNLIFIGKPLWFLRETVLLNLTEARDLLRSKSELIIKNKEEKKEIEKLQLQNLRLNLLEKENAELKSLLGRKKSDKMTLARVLAKGAGSIYDSLIIDLGEKDVRKGDKVFVEGAVLVGLIDEVFGKNSRVKLLSASGNSYKVEVGLQGIRAKATGRGGGNFEIILPRGVEIGIGDEIISPAFEGTLVGVVDFIDSRPQDSFQKILFKAPWDINQIKWVLVERNE</sequence>
<evidence type="ECO:0000256" key="5">
    <source>
        <dbReference type="SAM" id="Coils"/>
    </source>
</evidence>
<dbReference type="Pfam" id="PF04085">
    <property type="entry name" value="MreC"/>
    <property type="match status" value="1"/>
</dbReference>
<dbReference type="Proteomes" id="UP000231276">
    <property type="component" value="Unassembled WGS sequence"/>
</dbReference>
<feature type="domain" description="Rod shape-determining protein MreC beta-barrel core" evidence="6">
    <location>
        <begin position="128"/>
        <end position="266"/>
    </location>
</feature>
<dbReference type="InterPro" id="IPR042177">
    <property type="entry name" value="Cell/Rod_1"/>
</dbReference>
<evidence type="ECO:0000259" key="6">
    <source>
        <dbReference type="Pfam" id="PF04085"/>
    </source>
</evidence>
<accession>A0A2H0DXR4</accession>
<feature type="coiled-coil region" evidence="5">
    <location>
        <begin position="77"/>
        <end position="121"/>
    </location>
</feature>
<dbReference type="PANTHER" id="PTHR34138">
    <property type="entry name" value="CELL SHAPE-DETERMINING PROTEIN MREC"/>
    <property type="match status" value="1"/>
</dbReference>